<organism evidence="2 3">
    <name type="scientific">Virgibacillus chiguensis</name>
    <dbReference type="NCBI Taxonomy" id="411959"/>
    <lineage>
        <taxon>Bacteria</taxon>
        <taxon>Bacillati</taxon>
        <taxon>Bacillota</taxon>
        <taxon>Bacilli</taxon>
        <taxon>Bacillales</taxon>
        <taxon>Bacillaceae</taxon>
        <taxon>Virgibacillus</taxon>
    </lineage>
</organism>
<feature type="domain" description="SCP2" evidence="1">
    <location>
        <begin position="9"/>
        <end position="106"/>
    </location>
</feature>
<sequence>MSQTANLLKKITEALKEDSSLIDDMDVVYQFNLKGDYPTTYQLLLRGKDSYVVEGEAIEADCILFMKEEHFLQLATGKLTGTKALFTGKLKMEGNVKLALKLERILSAYNQNKTV</sequence>
<name>A0A1M5SHT2_9BACI</name>
<dbReference type="Proteomes" id="UP000184079">
    <property type="component" value="Unassembled WGS sequence"/>
</dbReference>
<proteinExistence type="predicted"/>
<evidence type="ECO:0000313" key="2">
    <source>
        <dbReference type="EMBL" id="SHH37453.1"/>
    </source>
</evidence>
<dbReference type="PANTHER" id="PTHR10094:SF25">
    <property type="entry name" value="SCP2 STEROL-BINDING DOMAIN-CONTAINING PROTEIN 1"/>
    <property type="match status" value="1"/>
</dbReference>
<dbReference type="EMBL" id="FQXD01000006">
    <property type="protein sequence ID" value="SHH37453.1"/>
    <property type="molecule type" value="Genomic_DNA"/>
</dbReference>
<dbReference type="SUPFAM" id="SSF55718">
    <property type="entry name" value="SCP-like"/>
    <property type="match status" value="1"/>
</dbReference>
<dbReference type="AlphaFoldDB" id="A0A1M5SHT2"/>
<dbReference type="Pfam" id="PF02036">
    <property type="entry name" value="SCP2"/>
    <property type="match status" value="1"/>
</dbReference>
<dbReference type="InterPro" id="IPR003033">
    <property type="entry name" value="SCP2_sterol-bd_dom"/>
</dbReference>
<evidence type="ECO:0000313" key="3">
    <source>
        <dbReference type="Proteomes" id="UP000184079"/>
    </source>
</evidence>
<dbReference type="PANTHER" id="PTHR10094">
    <property type="entry name" value="STEROL CARRIER PROTEIN 2 SCP-2 FAMILY PROTEIN"/>
    <property type="match status" value="1"/>
</dbReference>
<dbReference type="RefSeq" id="WP_073007635.1">
    <property type="nucleotide sequence ID" value="NZ_FQXD01000006.1"/>
</dbReference>
<protein>
    <submittedName>
        <fullName evidence="2">SCP-2 sterol transfer family protein</fullName>
    </submittedName>
</protein>
<dbReference type="Gene3D" id="3.30.1050.10">
    <property type="entry name" value="SCP2 sterol-binding domain"/>
    <property type="match status" value="1"/>
</dbReference>
<evidence type="ECO:0000259" key="1">
    <source>
        <dbReference type="Pfam" id="PF02036"/>
    </source>
</evidence>
<gene>
    <name evidence="2" type="ORF">SAMN05421807_106168</name>
</gene>
<accession>A0A1M5SHT2</accession>
<reference evidence="3" key="1">
    <citation type="submission" date="2016-11" db="EMBL/GenBank/DDBJ databases">
        <authorList>
            <person name="Varghese N."/>
            <person name="Submissions S."/>
        </authorList>
    </citation>
    <scope>NUCLEOTIDE SEQUENCE [LARGE SCALE GENOMIC DNA]</scope>
    <source>
        <strain evidence="3">CGMCC 1.6496</strain>
    </source>
</reference>
<dbReference type="InterPro" id="IPR036527">
    <property type="entry name" value="SCP2_sterol-bd_dom_sf"/>
</dbReference>
<dbReference type="GO" id="GO:0005829">
    <property type="term" value="C:cytosol"/>
    <property type="evidence" value="ECO:0007669"/>
    <property type="project" value="TreeGrafter"/>
</dbReference>
<keyword evidence="3" id="KW-1185">Reference proteome</keyword>
<dbReference type="OrthoDB" id="9804656at2"/>